<evidence type="ECO:0000313" key="2">
    <source>
        <dbReference type="Proteomes" id="UP001144297"/>
    </source>
</evidence>
<dbReference type="EMBL" id="BSDX01000001">
    <property type="protein sequence ID" value="GLI52474.1"/>
    <property type="molecule type" value="Genomic_DNA"/>
</dbReference>
<proteinExistence type="predicted"/>
<reference evidence="1" key="1">
    <citation type="submission" date="2022-12" db="EMBL/GenBank/DDBJ databases">
        <title>Reference genome sequencing for broad-spectrum identification of bacterial and archaeal isolates by mass spectrometry.</title>
        <authorList>
            <person name="Sekiguchi Y."/>
            <person name="Tourlousse D.M."/>
        </authorList>
    </citation>
    <scope>NUCLEOTIDE SEQUENCE</scope>
    <source>
        <strain evidence="1">TSL-P1</strain>
    </source>
</reference>
<accession>A0A9W6LJF5</accession>
<gene>
    <name evidence="1" type="ORF">TISLANDTSLP1_01670</name>
</gene>
<name>A0A9W6LJF5_9BACT</name>
<dbReference type="Proteomes" id="UP001144297">
    <property type="component" value="Unassembled WGS sequence"/>
</dbReference>
<dbReference type="AlphaFoldDB" id="A0A9W6LJF5"/>
<protein>
    <submittedName>
        <fullName evidence="1">Uncharacterized protein</fullName>
    </submittedName>
</protein>
<sequence>MLTDEIKKLLQNYNGSLEEKKDTYKFETVIAERKSFLSRKKLMYIIKFKIDDIYRKFIFSEMLKETGFGLSSSAGDDEMSSGFTFKKYKTKQGFGTPREETIEEQSNLFGQKYNYKFDFKVIREKIKQTVQQNGYEFEYKIWL</sequence>
<comment type="caution">
    <text evidence="1">The sequence shown here is derived from an EMBL/GenBank/DDBJ whole genome shotgun (WGS) entry which is preliminary data.</text>
</comment>
<organism evidence="1 2">
    <name type="scientific">Thermodesulfovibrio yellowstonii</name>
    <dbReference type="NCBI Taxonomy" id="28262"/>
    <lineage>
        <taxon>Bacteria</taxon>
        <taxon>Pseudomonadati</taxon>
        <taxon>Nitrospirota</taxon>
        <taxon>Thermodesulfovibrionia</taxon>
        <taxon>Thermodesulfovibrionales</taxon>
        <taxon>Thermodesulfovibrionaceae</taxon>
        <taxon>Thermodesulfovibrio</taxon>
    </lineage>
</organism>
<evidence type="ECO:0000313" key="1">
    <source>
        <dbReference type="EMBL" id="GLI52474.1"/>
    </source>
</evidence>
<keyword evidence="2" id="KW-1185">Reference proteome</keyword>